<feature type="region of interest" description="Disordered" evidence="11">
    <location>
        <begin position="43"/>
        <end position="75"/>
    </location>
</feature>
<keyword evidence="14" id="KW-1185">Reference proteome</keyword>
<dbReference type="PANTHER" id="PTHR39267">
    <property type="entry name" value="SURVIVAL MOTOR NEURON-LIKE PROTEIN 1"/>
    <property type="match status" value="1"/>
</dbReference>
<dbReference type="GO" id="GO:0097504">
    <property type="term" value="C:Gemini of Cajal bodies"/>
    <property type="evidence" value="ECO:0007669"/>
    <property type="project" value="UniProtKB-SubCell"/>
</dbReference>
<evidence type="ECO:0000256" key="1">
    <source>
        <dbReference type="ARBA" id="ARBA00004216"/>
    </source>
</evidence>
<dbReference type="GO" id="GO:0030018">
    <property type="term" value="C:Z disc"/>
    <property type="evidence" value="ECO:0007669"/>
    <property type="project" value="UniProtKB-SubCell"/>
</dbReference>
<keyword evidence="9" id="KW-0539">Nucleus</keyword>
<evidence type="ECO:0000256" key="8">
    <source>
        <dbReference type="ARBA" id="ARBA00023187"/>
    </source>
</evidence>
<dbReference type="GO" id="GO:0008380">
    <property type="term" value="P:RNA splicing"/>
    <property type="evidence" value="ECO:0007669"/>
    <property type="project" value="UniProtKB-KW"/>
</dbReference>
<dbReference type="PANTHER" id="PTHR39267:SF1">
    <property type="entry name" value="SURVIVAL MOTOR NEURON PROTEIN"/>
    <property type="match status" value="1"/>
</dbReference>
<dbReference type="InterPro" id="IPR047313">
    <property type="entry name" value="SMN_C"/>
</dbReference>
<dbReference type="InterPro" id="IPR049481">
    <property type="entry name" value="SMN_G2-BD"/>
</dbReference>
<evidence type="ECO:0000256" key="9">
    <source>
        <dbReference type="ARBA" id="ARBA00023242"/>
    </source>
</evidence>
<proteinExistence type="inferred from homology"/>
<feature type="compositionally biased region" description="Basic residues" evidence="11">
    <location>
        <begin position="54"/>
        <end position="70"/>
    </location>
</feature>
<evidence type="ECO:0000256" key="10">
    <source>
        <dbReference type="ARBA" id="ARBA00034695"/>
    </source>
</evidence>
<feature type="region of interest" description="Disordered" evidence="11">
    <location>
        <begin position="122"/>
        <end position="153"/>
    </location>
</feature>
<comment type="similarity">
    <text evidence="5">Belongs to the SMN family.</text>
</comment>
<dbReference type="EMBL" id="JBHFQA010000010">
    <property type="protein sequence ID" value="KAL2092816.1"/>
    <property type="molecule type" value="Genomic_DNA"/>
</dbReference>
<dbReference type="CDD" id="cd20398">
    <property type="entry name" value="Tudor_SMN"/>
    <property type="match status" value="1"/>
</dbReference>
<evidence type="ECO:0000259" key="12">
    <source>
        <dbReference type="PROSITE" id="PS50304"/>
    </source>
</evidence>
<dbReference type="GO" id="GO:0015030">
    <property type="term" value="C:Cajal body"/>
    <property type="evidence" value="ECO:0007669"/>
    <property type="project" value="UniProtKB-SubCell"/>
</dbReference>
<protein>
    <recommendedName>
        <fullName evidence="12">Tudor domain-containing protein</fullName>
    </recommendedName>
</protein>
<feature type="domain" description="Tudor" evidence="12">
    <location>
        <begin position="77"/>
        <end position="137"/>
    </location>
</feature>
<feature type="compositionally biased region" description="Basic and acidic residues" evidence="11">
    <location>
        <begin position="122"/>
        <end position="148"/>
    </location>
</feature>
<dbReference type="InterPro" id="IPR040424">
    <property type="entry name" value="Smn1"/>
</dbReference>
<evidence type="ECO:0000256" key="11">
    <source>
        <dbReference type="SAM" id="MobiDB-lite"/>
    </source>
</evidence>
<dbReference type="InterPro" id="IPR047298">
    <property type="entry name" value="Tudor_SMN_eumet"/>
</dbReference>
<dbReference type="SUPFAM" id="SSF63748">
    <property type="entry name" value="Tudor/PWWP/MBT"/>
    <property type="match status" value="1"/>
</dbReference>
<evidence type="ECO:0000256" key="2">
    <source>
        <dbReference type="ARBA" id="ARBA00004408"/>
    </source>
</evidence>
<sequence>MENDHNEVLFSRGAVQSDASDIWDDTALIKAYDKAVASFKHALKGEENPESKQPGKKRKNNTKTSSRKKSNALASKEWKVGDTCSALWTEDGNWYPARISSIDQQSGTCVVVYRNYGNKEEHHLKDLQPASREKGATPEKSEDKKSGDSRSALHGCAPLIPPAALPMFPPPPPLIADMIEENEALGAMLISWYMSGYHTGFYLGLKQGRTAQEQDSSGVRQSL</sequence>
<dbReference type="CDD" id="cd22852">
    <property type="entry name" value="SMN_C"/>
    <property type="match status" value="1"/>
</dbReference>
<comment type="subcellular location">
    <subcellularLocation>
        <location evidence="1">Cytoplasm</location>
        <location evidence="1">Myofibril</location>
        <location evidence="1">Sarcomere</location>
        <location evidence="1">Z line</location>
    </subcellularLocation>
    <subcellularLocation>
        <location evidence="3">Cytoplasmic granule</location>
    </subcellularLocation>
    <subcellularLocation>
        <location evidence="2">Nucleus</location>
        <location evidence="2">Cajal body</location>
    </subcellularLocation>
    <subcellularLocation>
        <location evidence="10">Nucleus</location>
        <location evidence="10">Gem</location>
    </subcellularLocation>
    <subcellularLocation>
        <location evidence="4">Perikaryon</location>
    </subcellularLocation>
</comment>
<name>A0ABD1K103_9TELE</name>
<dbReference type="PROSITE" id="PS50304">
    <property type="entry name" value="TUDOR"/>
    <property type="match status" value="1"/>
</dbReference>
<dbReference type="Gene3D" id="3.40.190.10">
    <property type="entry name" value="Periplasmic binding protein-like II"/>
    <property type="match status" value="1"/>
</dbReference>
<evidence type="ECO:0000256" key="7">
    <source>
        <dbReference type="ARBA" id="ARBA00022664"/>
    </source>
</evidence>
<dbReference type="GO" id="GO:0043204">
    <property type="term" value="C:perikaryon"/>
    <property type="evidence" value="ECO:0007669"/>
    <property type="project" value="UniProtKB-SubCell"/>
</dbReference>
<dbReference type="SMART" id="SM00333">
    <property type="entry name" value="TUDOR"/>
    <property type="match status" value="1"/>
</dbReference>
<evidence type="ECO:0000256" key="6">
    <source>
        <dbReference type="ARBA" id="ARBA00022490"/>
    </source>
</evidence>
<accession>A0ABD1K103</accession>
<evidence type="ECO:0000313" key="13">
    <source>
        <dbReference type="EMBL" id="KAL2092816.1"/>
    </source>
</evidence>
<reference evidence="13 14" key="1">
    <citation type="submission" date="2024-09" db="EMBL/GenBank/DDBJ databases">
        <title>A chromosome-level genome assembly of Gray's grenadier anchovy, Coilia grayii.</title>
        <authorList>
            <person name="Fu Z."/>
        </authorList>
    </citation>
    <scope>NUCLEOTIDE SEQUENCE [LARGE SCALE GENOMIC DNA]</scope>
    <source>
        <strain evidence="13">G4</strain>
        <tissue evidence="13">Muscle</tissue>
    </source>
</reference>
<dbReference type="GO" id="GO:0006397">
    <property type="term" value="P:mRNA processing"/>
    <property type="evidence" value="ECO:0007669"/>
    <property type="project" value="UniProtKB-KW"/>
</dbReference>
<comment type="caution">
    <text evidence="13">The sequence shown here is derived from an EMBL/GenBank/DDBJ whole genome shotgun (WGS) entry which is preliminary data.</text>
</comment>
<dbReference type="Pfam" id="PF06003">
    <property type="entry name" value="SMN_Tudor"/>
    <property type="match status" value="1"/>
</dbReference>
<keyword evidence="7" id="KW-0507">mRNA processing</keyword>
<gene>
    <name evidence="13" type="ORF">ACEWY4_012614</name>
</gene>
<evidence type="ECO:0000256" key="5">
    <source>
        <dbReference type="ARBA" id="ARBA00005371"/>
    </source>
</evidence>
<dbReference type="Proteomes" id="UP001591681">
    <property type="component" value="Unassembled WGS sequence"/>
</dbReference>
<dbReference type="AlphaFoldDB" id="A0ABD1K103"/>
<evidence type="ECO:0000256" key="3">
    <source>
        <dbReference type="ARBA" id="ARBA00004463"/>
    </source>
</evidence>
<organism evidence="13 14">
    <name type="scientific">Coilia grayii</name>
    <name type="common">Gray's grenadier anchovy</name>
    <dbReference type="NCBI Taxonomy" id="363190"/>
    <lineage>
        <taxon>Eukaryota</taxon>
        <taxon>Metazoa</taxon>
        <taxon>Chordata</taxon>
        <taxon>Craniata</taxon>
        <taxon>Vertebrata</taxon>
        <taxon>Euteleostomi</taxon>
        <taxon>Actinopterygii</taxon>
        <taxon>Neopterygii</taxon>
        <taxon>Teleostei</taxon>
        <taxon>Clupei</taxon>
        <taxon>Clupeiformes</taxon>
        <taxon>Clupeoidei</taxon>
        <taxon>Engraulidae</taxon>
        <taxon>Coilinae</taxon>
        <taxon>Coilia</taxon>
    </lineage>
</organism>
<dbReference type="Pfam" id="PF20636">
    <property type="entry name" value="SMN_G2-BD"/>
    <property type="match status" value="1"/>
</dbReference>
<dbReference type="InterPro" id="IPR002999">
    <property type="entry name" value="Tudor"/>
</dbReference>
<evidence type="ECO:0000313" key="14">
    <source>
        <dbReference type="Proteomes" id="UP001591681"/>
    </source>
</evidence>
<evidence type="ECO:0000256" key="4">
    <source>
        <dbReference type="ARBA" id="ARBA00004484"/>
    </source>
</evidence>
<dbReference type="InterPro" id="IPR010304">
    <property type="entry name" value="SMN_Tudor"/>
</dbReference>
<keyword evidence="8" id="KW-0508">mRNA splicing</keyword>
<dbReference type="CDD" id="cd22851">
    <property type="entry name" value="SMN_N"/>
    <property type="match status" value="1"/>
</dbReference>
<keyword evidence="6" id="KW-0963">Cytoplasm</keyword>
<dbReference type="Pfam" id="PF20635">
    <property type="entry name" value="SMN_YG-box"/>
    <property type="match status" value="1"/>
</dbReference>
<dbReference type="Gene3D" id="2.30.30.140">
    <property type="match status" value="1"/>
</dbReference>